<evidence type="ECO:0000313" key="3">
    <source>
        <dbReference type="EMBL" id="HGN37156.1"/>
    </source>
</evidence>
<dbReference type="PANTHER" id="PTHR30592:SF1">
    <property type="entry name" value="SULFUR CARRIER PROTEIN FDHD"/>
    <property type="match status" value="1"/>
</dbReference>
<dbReference type="Pfam" id="PF02634">
    <property type="entry name" value="FdhD-NarQ"/>
    <property type="match status" value="1"/>
</dbReference>
<dbReference type="PIRSF" id="PIRSF015626">
    <property type="entry name" value="FdhD"/>
    <property type="match status" value="1"/>
</dbReference>
<dbReference type="Gene3D" id="3.40.140.10">
    <property type="entry name" value="Cytidine Deaminase, domain 2"/>
    <property type="match status" value="1"/>
</dbReference>
<dbReference type="AlphaFoldDB" id="A0A7J3JPB8"/>
<evidence type="ECO:0008006" key="5">
    <source>
        <dbReference type="Google" id="ProtNLM"/>
    </source>
</evidence>
<dbReference type="EMBL" id="DTBZ01000069">
    <property type="protein sequence ID" value="HGQ17930.1"/>
    <property type="molecule type" value="Genomic_DNA"/>
</dbReference>
<gene>
    <name evidence="3" type="ORF">ENT87_06385</name>
    <name evidence="4" type="ORF">ENU30_02960</name>
</gene>
<comment type="caution">
    <text evidence="4">The sequence shown here is derived from an EMBL/GenBank/DDBJ whole genome shotgun (WGS) entry which is preliminary data.</text>
</comment>
<keyword evidence="2" id="KW-0501">Molybdenum cofactor biosynthesis</keyword>
<protein>
    <recommendedName>
        <fullName evidence="5">Formate dehydrogenase accessory sulfurtransferase FdhD</fullName>
    </recommendedName>
</protein>
<organism evidence="4">
    <name type="scientific">Ignisphaera aggregans</name>
    <dbReference type="NCBI Taxonomy" id="334771"/>
    <lineage>
        <taxon>Archaea</taxon>
        <taxon>Thermoproteota</taxon>
        <taxon>Thermoprotei</taxon>
        <taxon>Desulfurococcales</taxon>
        <taxon>Desulfurococcaceae</taxon>
        <taxon>Ignisphaera</taxon>
    </lineage>
</organism>
<dbReference type="GO" id="GO:0016783">
    <property type="term" value="F:sulfurtransferase activity"/>
    <property type="evidence" value="ECO:0007669"/>
    <property type="project" value="InterPro"/>
</dbReference>
<keyword evidence="1" id="KW-0963">Cytoplasm</keyword>
<sequence>MSTVSILIKRVFRGGRVEYFVDSIAVEFEVEIYVNDVREAVLETSPTMLEELGIGYAKAHGYSISSIYIDNNRISIHANLDSTRSRRPVDGVRITAEGIFRAVGNTFSMAKLFRETGCFHVAALATVNGDVVEFVEDISRHCALYKLMGSIIKKNIETYDKVVVMSSRAASRLIESIAILGIPIALFRGAPTNRAIEKAKELNITLVAHIREDKFNVYTYNHRLLF</sequence>
<dbReference type="GO" id="GO:0006777">
    <property type="term" value="P:Mo-molybdopterin cofactor biosynthetic process"/>
    <property type="evidence" value="ECO:0007669"/>
    <property type="project" value="UniProtKB-KW"/>
</dbReference>
<evidence type="ECO:0000256" key="2">
    <source>
        <dbReference type="ARBA" id="ARBA00023150"/>
    </source>
</evidence>
<dbReference type="EMBL" id="DTAI01000190">
    <property type="protein sequence ID" value="HGN37156.1"/>
    <property type="molecule type" value="Genomic_DNA"/>
</dbReference>
<name>A0A7J3JPB8_9CREN</name>
<evidence type="ECO:0000256" key="1">
    <source>
        <dbReference type="ARBA" id="ARBA00022490"/>
    </source>
</evidence>
<reference evidence="4" key="1">
    <citation type="journal article" date="2020" name="mSystems">
        <title>Genome- and Community-Level Interaction Insights into Carbon Utilization and Element Cycling Functions of Hydrothermarchaeota in Hydrothermal Sediment.</title>
        <authorList>
            <person name="Zhou Z."/>
            <person name="Liu Y."/>
            <person name="Xu W."/>
            <person name="Pan J."/>
            <person name="Luo Z.H."/>
            <person name="Li M."/>
        </authorList>
    </citation>
    <scope>NUCLEOTIDE SEQUENCE [LARGE SCALE GENOMIC DNA]</scope>
    <source>
        <strain evidence="3">SpSt-618</strain>
        <strain evidence="4">SpSt-657</strain>
    </source>
</reference>
<dbReference type="InterPro" id="IPR016193">
    <property type="entry name" value="Cytidine_deaminase-like"/>
</dbReference>
<dbReference type="SUPFAM" id="SSF53927">
    <property type="entry name" value="Cytidine deaminase-like"/>
    <property type="match status" value="1"/>
</dbReference>
<dbReference type="PANTHER" id="PTHR30592">
    <property type="entry name" value="FORMATE DEHYDROGENASE"/>
    <property type="match status" value="1"/>
</dbReference>
<accession>A0A7J3JPB8</accession>
<evidence type="ECO:0000313" key="4">
    <source>
        <dbReference type="EMBL" id="HGQ17930.1"/>
    </source>
</evidence>
<dbReference type="InterPro" id="IPR003786">
    <property type="entry name" value="FdhD"/>
</dbReference>
<proteinExistence type="predicted"/>